<organism evidence="4 5">
    <name type="scientific">Anopheles dirus</name>
    <dbReference type="NCBI Taxonomy" id="7168"/>
    <lineage>
        <taxon>Eukaryota</taxon>
        <taxon>Metazoa</taxon>
        <taxon>Ecdysozoa</taxon>
        <taxon>Arthropoda</taxon>
        <taxon>Hexapoda</taxon>
        <taxon>Insecta</taxon>
        <taxon>Pterygota</taxon>
        <taxon>Neoptera</taxon>
        <taxon>Endopterygota</taxon>
        <taxon>Diptera</taxon>
        <taxon>Nematocera</taxon>
        <taxon>Culicoidea</taxon>
        <taxon>Culicidae</taxon>
        <taxon>Anophelinae</taxon>
        <taxon>Anopheles</taxon>
    </lineage>
</organism>
<sequence length="970" mass="108205">ILSGNSVCEAANERLQALDATLELHFYRVYQSPCISAARMVSRSVLLVVLSCLCLGGSEALHNLFPIEIGLMDEDPFLPNEREVFDDCHIRYMRYGRDELDIQEPFPPYETPPEFTHIAAVGWTRSGGKIDWACMGVLIWNDFVLTSAHCTAGEGNTAPDVVRLGSDSNNASYIQDRKIKEVIRHPEYSSRNGEHDIALLQLDARINVNAAVVPTCLWLWDDVPFSKLSSVKRNKAGRGETDSFFSNEEMTRVNVKSADCVSPTSRNAGLPNGQLCMGSEAPQPRDCEETPRGNPLQARLMHNYNTSPFLVGILSSSFSRGTCNPVQGYTPIGPYRDWLVQVLLERNTTVTLQDFHPVVCAHRFARFRPRVDELMLERNGEMSTTVGNVDYVRWTQLNYVVEIEWPPEAGSAARNNCAGTFIDQQTVVTLAECAFPTPEGFQPIAVVRRVIFTSTPIAIKSIHVHPGYRKNSQKNNIAVLKLESRQNVAPACIWLDDELPEERFDLTGVGSNDLNNVVGNRGYDADRVTKTVVQHAMDLYPWAQCRNELSDLAGPNGTREGFSDQEHMCFRSDQWVVPGVCHNLPGAPVIRYINRAGVYLKYVFGMIVASPTCGYGIPAITIRLAPHADWLQSIIMEKRPSAGSESVIVINPDLKRSDECSNGDGTIGICVPHELCLSTKERLRKGERVTVCSEGSIVCCPWGDIARNSGDDSIRAVLDNCEDRYRSIRQERYARASQNRSLYTNFPHTAEIGWPQSNGRIAFSCLGYLITTNVVVMSARCTEQYAFQPTVARIGSLSSADTNNYVLQPIRRVRVHEDYDSVTGVNNIALVVLTSPILPTTFYYPGCVFRNSSHFPTRLFGLSSTRDTASITKMTPFYQSDCVEHLKDPLAPGQSCMTRSTPEAVFGRGKCLDTGDLIVWDHRTDELIYEAEYLVALLSHGSCSDRSDQNDVQIVTRVSYYYDWIVSNAK</sequence>
<reference evidence="4" key="2">
    <citation type="submission" date="2020-05" db="UniProtKB">
        <authorList>
            <consortium name="EnsemblMetazoa"/>
        </authorList>
    </citation>
    <scope>IDENTIFICATION</scope>
    <source>
        <strain evidence="4">WRAIR2</strain>
    </source>
</reference>
<dbReference type="EnsemblMetazoa" id="ADIR000357-RA">
    <property type="protein sequence ID" value="ADIR000357-PA"/>
    <property type="gene ID" value="ADIR000357"/>
</dbReference>
<feature type="domain" description="Peptidase S1" evidence="3">
    <location>
        <begin position="385"/>
        <end position="636"/>
    </location>
</feature>
<dbReference type="PANTHER" id="PTHR24260:SF147">
    <property type="entry name" value="EG:BACR7A4.3 PROTEIN-RELATED"/>
    <property type="match status" value="1"/>
</dbReference>
<accession>A0A182MYA2</accession>
<dbReference type="InterPro" id="IPR001254">
    <property type="entry name" value="Trypsin_dom"/>
</dbReference>
<dbReference type="InterPro" id="IPR009003">
    <property type="entry name" value="Peptidase_S1_PA"/>
</dbReference>
<dbReference type="VEuPathDB" id="VectorBase:ADIR000357"/>
<dbReference type="SMART" id="SM00020">
    <property type="entry name" value="Tryp_SPc"/>
    <property type="match status" value="1"/>
</dbReference>
<protein>
    <recommendedName>
        <fullName evidence="3">Peptidase S1 domain-containing protein</fullName>
    </recommendedName>
</protein>
<dbReference type="Pfam" id="PF00089">
    <property type="entry name" value="Trypsin"/>
    <property type="match status" value="3"/>
</dbReference>
<dbReference type="GO" id="GO:0006508">
    <property type="term" value="P:proteolysis"/>
    <property type="evidence" value="ECO:0007669"/>
    <property type="project" value="InterPro"/>
</dbReference>
<evidence type="ECO:0000256" key="1">
    <source>
        <dbReference type="ARBA" id="ARBA00024195"/>
    </source>
</evidence>
<dbReference type="PROSITE" id="PS50240">
    <property type="entry name" value="TRYPSIN_DOM"/>
    <property type="match status" value="3"/>
</dbReference>
<feature type="domain" description="Peptidase S1" evidence="3">
    <location>
        <begin position="733"/>
        <end position="970"/>
    </location>
</feature>
<comment type="similarity">
    <text evidence="1">Belongs to the peptidase S1 family. CLIP subfamily.</text>
</comment>
<reference evidence="5" key="1">
    <citation type="submission" date="2013-03" db="EMBL/GenBank/DDBJ databases">
        <title>The Genome Sequence of Anopheles dirus WRAIR2.</title>
        <authorList>
            <consortium name="The Broad Institute Genomics Platform"/>
            <person name="Neafsey D.E."/>
            <person name="Walton C."/>
            <person name="Walker B."/>
            <person name="Young S.K."/>
            <person name="Zeng Q."/>
            <person name="Gargeya S."/>
            <person name="Fitzgerald M."/>
            <person name="Haas B."/>
            <person name="Abouelleil A."/>
            <person name="Allen A.W."/>
            <person name="Alvarado L."/>
            <person name="Arachchi H.M."/>
            <person name="Berlin A.M."/>
            <person name="Chapman S.B."/>
            <person name="Gainer-Dewar J."/>
            <person name="Goldberg J."/>
            <person name="Griggs A."/>
            <person name="Gujja S."/>
            <person name="Hansen M."/>
            <person name="Howarth C."/>
            <person name="Imamovic A."/>
            <person name="Ireland A."/>
            <person name="Larimer J."/>
            <person name="McCowan C."/>
            <person name="Murphy C."/>
            <person name="Pearson M."/>
            <person name="Poon T.W."/>
            <person name="Priest M."/>
            <person name="Roberts A."/>
            <person name="Saif S."/>
            <person name="Shea T."/>
            <person name="Sisk P."/>
            <person name="Sykes S."/>
            <person name="Wortman J."/>
            <person name="Nusbaum C."/>
            <person name="Birren B."/>
        </authorList>
    </citation>
    <scope>NUCLEOTIDE SEQUENCE [LARGE SCALE GENOMIC DNA]</scope>
    <source>
        <strain evidence="5">WRAIR2</strain>
    </source>
</reference>
<feature type="region of interest" description="Disordered" evidence="2">
    <location>
        <begin position="271"/>
        <end position="292"/>
    </location>
</feature>
<feature type="domain" description="Peptidase S1" evidence="3">
    <location>
        <begin position="54"/>
        <end position="344"/>
    </location>
</feature>
<dbReference type="GO" id="GO:0004252">
    <property type="term" value="F:serine-type endopeptidase activity"/>
    <property type="evidence" value="ECO:0007669"/>
    <property type="project" value="InterPro"/>
</dbReference>
<evidence type="ECO:0000313" key="4">
    <source>
        <dbReference type="EnsemblMetazoa" id="ADIR000357-PA"/>
    </source>
</evidence>
<dbReference type="PANTHER" id="PTHR24260">
    <property type="match status" value="1"/>
</dbReference>
<dbReference type="InterPro" id="IPR043504">
    <property type="entry name" value="Peptidase_S1_PA_chymotrypsin"/>
</dbReference>
<proteinExistence type="inferred from homology"/>
<dbReference type="STRING" id="7168.A0A182MYA2"/>
<dbReference type="Gene3D" id="2.40.10.10">
    <property type="entry name" value="Trypsin-like serine proteases"/>
    <property type="match status" value="3"/>
</dbReference>
<keyword evidence="5" id="KW-1185">Reference proteome</keyword>
<evidence type="ECO:0000259" key="3">
    <source>
        <dbReference type="PROSITE" id="PS50240"/>
    </source>
</evidence>
<evidence type="ECO:0000313" key="5">
    <source>
        <dbReference type="Proteomes" id="UP000075884"/>
    </source>
</evidence>
<dbReference type="Proteomes" id="UP000075884">
    <property type="component" value="Unassembled WGS sequence"/>
</dbReference>
<name>A0A182MYA2_9DIPT</name>
<evidence type="ECO:0000256" key="2">
    <source>
        <dbReference type="SAM" id="MobiDB-lite"/>
    </source>
</evidence>
<dbReference type="SUPFAM" id="SSF50494">
    <property type="entry name" value="Trypsin-like serine proteases"/>
    <property type="match status" value="3"/>
</dbReference>
<dbReference type="AlphaFoldDB" id="A0A182MYA2"/>
<dbReference type="InterPro" id="IPR051333">
    <property type="entry name" value="CLIP_Serine_Protease"/>
</dbReference>